<dbReference type="InterPro" id="IPR009091">
    <property type="entry name" value="RCC1/BLIP-II"/>
</dbReference>
<dbReference type="PROSITE" id="PS50268">
    <property type="entry name" value="CADHERIN_2"/>
    <property type="match status" value="6"/>
</dbReference>
<feature type="non-terminal residue" evidence="5">
    <location>
        <position position="1426"/>
    </location>
</feature>
<protein>
    <recommendedName>
        <fullName evidence="4">Cadherin domain-containing protein</fullName>
    </recommendedName>
</protein>
<evidence type="ECO:0000256" key="1">
    <source>
        <dbReference type="ARBA" id="ARBA00022692"/>
    </source>
</evidence>
<dbReference type="Gene3D" id="2.130.10.30">
    <property type="entry name" value="Regulator of chromosome condensation 1/beta-lactamase-inhibitor protein II"/>
    <property type="match status" value="2"/>
</dbReference>
<keyword evidence="1" id="KW-0812">Transmembrane</keyword>
<dbReference type="InterPro" id="IPR018511">
    <property type="entry name" value="Hemolysin-typ_Ca-bd_CS"/>
</dbReference>
<feature type="domain" description="Cadherin" evidence="4">
    <location>
        <begin position="1008"/>
        <end position="1108"/>
    </location>
</feature>
<dbReference type="InterPro" id="IPR011049">
    <property type="entry name" value="Serralysin-like_metalloprot_C"/>
</dbReference>
<dbReference type="Proteomes" id="UP000659172">
    <property type="component" value="Unassembled WGS sequence"/>
</dbReference>
<evidence type="ECO:0000313" key="5">
    <source>
        <dbReference type="EMBL" id="NVP58679.1"/>
    </source>
</evidence>
<reference evidence="5 6" key="1">
    <citation type="submission" date="2020-06" db="EMBL/GenBank/DDBJ databases">
        <title>Rhizobium sp.nov. isolated from the tomato plant.</title>
        <authorList>
            <person name="Thin K.K."/>
            <person name="Zhang X."/>
            <person name="He S."/>
        </authorList>
    </citation>
    <scope>NUCLEOTIDE SEQUENCE [LARGE SCALE GENOMIC DNA]</scope>
    <source>
        <strain evidence="5 6">DBTS2</strain>
    </source>
</reference>
<feature type="domain" description="Cadherin" evidence="4">
    <location>
        <begin position="1304"/>
        <end position="1401"/>
    </location>
</feature>
<keyword evidence="2" id="KW-0677">Repeat</keyword>
<dbReference type="PRINTS" id="PR00205">
    <property type="entry name" value="CADHERIN"/>
</dbReference>
<dbReference type="Pfam" id="PF00353">
    <property type="entry name" value="HemolysinCabind"/>
    <property type="match status" value="2"/>
</dbReference>
<dbReference type="CDD" id="cd11304">
    <property type="entry name" value="Cadherin_repeat"/>
    <property type="match status" value="6"/>
</dbReference>
<dbReference type="PRINTS" id="PR00313">
    <property type="entry name" value="CABNDNGRPT"/>
</dbReference>
<comment type="caution">
    <text evidence="5">The sequence shown here is derived from an EMBL/GenBank/DDBJ whole genome shotgun (WGS) entry which is preliminary data.</text>
</comment>
<dbReference type="InterPro" id="IPR015919">
    <property type="entry name" value="Cadherin-like_sf"/>
</dbReference>
<evidence type="ECO:0000259" key="4">
    <source>
        <dbReference type="PROSITE" id="PS50268"/>
    </source>
</evidence>
<feature type="domain" description="Cadherin" evidence="4">
    <location>
        <begin position="1210"/>
        <end position="1307"/>
    </location>
</feature>
<feature type="domain" description="Cadherin" evidence="4">
    <location>
        <begin position="911"/>
        <end position="1003"/>
    </location>
</feature>
<proteinExistence type="predicted"/>
<accession>A0ABX2QQU1</accession>
<dbReference type="InterPro" id="IPR000408">
    <property type="entry name" value="Reg_chr_condens"/>
</dbReference>
<evidence type="ECO:0000256" key="2">
    <source>
        <dbReference type="ARBA" id="ARBA00022737"/>
    </source>
</evidence>
<gene>
    <name evidence="5" type="ORF">HV823_25970</name>
</gene>
<dbReference type="PROSITE" id="PS50012">
    <property type="entry name" value="RCC1_3"/>
    <property type="match status" value="6"/>
</dbReference>
<dbReference type="SUPFAM" id="SSF49313">
    <property type="entry name" value="Cadherin-like"/>
    <property type="match status" value="6"/>
</dbReference>
<dbReference type="Gene3D" id="2.150.10.10">
    <property type="entry name" value="Serralysin-like metalloprotease, C-terminal"/>
    <property type="match status" value="1"/>
</dbReference>
<sequence length="1426" mass="145165">MTVQVGAGNHYSLFYKDGVIYSVGENNEAQLGRGTQTDVGVAWADMGTVNLPEGFTGEIVAISAGMLHGAFLTASGEVYTWGDNNLGKLGLGTTTNEENLVPQKVMALDGITIASIYMTNGASYAISDAGVLYAWGQNTNGQLGIGSTTNQGLPVALDASAFGGETVASLAWGTSFALVLTEGGEVYAMGSGVQGQLGNGTAGAGTRSTVPVLVDIPGTVVKVAAGTNTSIAITADGKVWGWGQSDYGQLIKGTIVDGVLTDAETSNSSTPFEIQGLPDNVVDVHIGSRWAIALTADGEVWAWGRNDEGWLGLETSTGAITTLIAPTKIPGFEGIDIVSIAGGPNHSLAVDADGNVYGWGNMNQGRLGTEQEANTWASGPILIPLDSDHRTVVIGTPDGDGALSGGTLAGDKVGFSIYGFGGNDKIEGSAGSDYLNGGVGDDTINGGDGDDTLIGAGGNDVLAGGGGNDTIDGGAGTDTAYFDGVFGGPSGTYGFAGGTGGNPLVVTDSRSTGGTGVDTLTNVEILKFNNLTYDFVNHKANYTPTDLALDTAEILDNAGYGAVVGSLVVTDRDASDTHTFTLLDDADGLFVLDGTSIKVAGPLSADDYSLRVRVTDGAGNTFEKDLTVAVTEAAETITIDASTASSGIDLEAFIRGGFAADTSGGGFPVFDNGSTFSGEEMFIGYGSDATSKYVLMHGSLEYSFATHTVAGTANTIEYGTRGSGSYDTDGYFSGGNVELRITGLNLSNATPTNAEEEAEIEANGPIHNFTLAHMYGAATASTQGRYDTFAESLDAYAQNFKGSAFADIYVGTKFNDTIEGGAGNDFLAGGGGNDTIDGGAGTDIVYFDGTFGGPSGSYGFTGGTGGNPLIVTDKRTTGGTGIDVLTGVEILKFNNLTYDFANHKANYTPTDLALDDAEVSGEAAVGTVVGSLVVTDRDASDTFSYALLDNAGGLFAIDGSSIKVAGALEAEEYTVRVRVIDSAGNTFDKELTIDVVPNTAPVITSNGGGATASVNVAENKTAVTTVKATDVESAALTYSIEGGADASLFTINASTGALSFKAAPDFEAPKDAGKNNVYDVTVKASDGKLSDTQAIAVKVTNVNEAPVISGGATATVSVAENRTAVTTVKAADPDKTAITYSISGGADKALFSIDAKTGALSFKSSPDFENAKDAGKDNVYNVTVKASDGTLSDTQSIAVKVTDVNEAPTSPSLSAATVKENVAIGTTVGTLSAKDPEGRTLAYTLTDNAGGLFKLSGNRLVTAKAIDYEAVKSGKVTVEVSDGVNKVAKSFTIGVQDVNEAPTSPSLSATAVKENVAVGTTVGTLSAKDPEGKALTYTLTDNAGGLFKLSGNRLVTAKAIDYEAVKSGKVTVEVSDGVNKVAKTFTIAIQDVDDVDKAPTSLSLSKSTVKENVKTGTTVGTFSAKD</sequence>
<evidence type="ECO:0000256" key="3">
    <source>
        <dbReference type="ARBA" id="ARBA00022989"/>
    </source>
</evidence>
<dbReference type="PRINTS" id="PR00633">
    <property type="entry name" value="RCCNDNSATION"/>
</dbReference>
<feature type="domain" description="Cadherin" evidence="4">
    <location>
        <begin position="1110"/>
        <end position="1213"/>
    </location>
</feature>
<keyword evidence="3" id="KW-1133">Transmembrane helix</keyword>
<keyword evidence="6" id="KW-1185">Reference proteome</keyword>
<evidence type="ECO:0000313" key="6">
    <source>
        <dbReference type="Proteomes" id="UP000659172"/>
    </source>
</evidence>
<dbReference type="SMART" id="SM00112">
    <property type="entry name" value="CA"/>
    <property type="match status" value="6"/>
</dbReference>
<dbReference type="EMBL" id="JABXYK010000034">
    <property type="protein sequence ID" value="NVP58679.1"/>
    <property type="molecule type" value="Genomic_DNA"/>
</dbReference>
<dbReference type="PANTHER" id="PTHR24026:SF126">
    <property type="entry name" value="PROTOCADHERIN FAT 4"/>
    <property type="match status" value="1"/>
</dbReference>
<dbReference type="SUPFAM" id="SSF50985">
    <property type="entry name" value="RCC1/BLIP-II"/>
    <property type="match status" value="2"/>
</dbReference>
<dbReference type="InterPro" id="IPR058923">
    <property type="entry name" value="RCC1-like_dom"/>
</dbReference>
<dbReference type="Pfam" id="PF00028">
    <property type="entry name" value="Cadherin"/>
    <property type="match status" value="1"/>
</dbReference>
<dbReference type="PROSITE" id="PS00626">
    <property type="entry name" value="RCC1_2"/>
    <property type="match status" value="2"/>
</dbReference>
<name>A0ABX2QQU1_9HYPH</name>
<dbReference type="InterPro" id="IPR002126">
    <property type="entry name" value="Cadherin-like_dom"/>
</dbReference>
<dbReference type="PROSITE" id="PS00330">
    <property type="entry name" value="HEMOLYSIN_CALCIUM"/>
    <property type="match status" value="5"/>
</dbReference>
<dbReference type="Pfam" id="PF25390">
    <property type="entry name" value="WD40_RLD"/>
    <property type="match status" value="1"/>
</dbReference>
<dbReference type="InterPro" id="IPR001343">
    <property type="entry name" value="Hemolysn_Ca-bd"/>
</dbReference>
<dbReference type="RefSeq" id="WP_176952569.1">
    <property type="nucleotide sequence ID" value="NZ_JABXYK010000034.1"/>
</dbReference>
<dbReference type="PANTHER" id="PTHR24026">
    <property type="entry name" value="FAT ATYPICAL CADHERIN-RELATED"/>
    <property type="match status" value="1"/>
</dbReference>
<dbReference type="SUPFAM" id="SSF51120">
    <property type="entry name" value="beta-Roll"/>
    <property type="match status" value="2"/>
</dbReference>
<dbReference type="Gene3D" id="2.60.40.60">
    <property type="entry name" value="Cadherins"/>
    <property type="match status" value="6"/>
</dbReference>
<feature type="domain" description="Cadherin" evidence="4">
    <location>
        <begin position="546"/>
        <end position="670"/>
    </location>
</feature>
<organism evidence="5 6">
    <name type="scientific">Mycoplana rhizolycopersici</name>
    <dbReference type="NCBI Taxonomy" id="2746702"/>
    <lineage>
        <taxon>Bacteria</taxon>
        <taxon>Pseudomonadati</taxon>
        <taxon>Pseudomonadota</taxon>
        <taxon>Alphaproteobacteria</taxon>
        <taxon>Hyphomicrobiales</taxon>
        <taxon>Rhizobiaceae</taxon>
        <taxon>Mycoplana</taxon>
    </lineage>
</organism>
<keyword evidence="3" id="KW-0472">Membrane</keyword>